<feature type="transmembrane region" description="Helical" evidence="7">
    <location>
        <begin position="161"/>
        <end position="184"/>
    </location>
</feature>
<keyword evidence="2" id="KW-1003">Cell membrane</keyword>
<feature type="transmembrane region" description="Helical" evidence="7">
    <location>
        <begin position="31"/>
        <end position="50"/>
    </location>
</feature>
<dbReference type="KEGG" id="halg:HUG10_00575"/>
<feature type="compositionally biased region" description="Basic and acidic residues" evidence="6">
    <location>
        <begin position="352"/>
        <end position="363"/>
    </location>
</feature>
<keyword evidence="5 7" id="KW-0472">Membrane</keyword>
<dbReference type="AlphaFoldDB" id="A0A7D5JZR6"/>
<dbReference type="PANTHER" id="PTHR30213:SF0">
    <property type="entry name" value="UPF0761 MEMBRANE PROTEIN YIHY"/>
    <property type="match status" value="1"/>
</dbReference>
<evidence type="ECO:0000256" key="1">
    <source>
        <dbReference type="ARBA" id="ARBA00004651"/>
    </source>
</evidence>
<dbReference type="InterPro" id="IPR017039">
    <property type="entry name" value="Virul_fac_BrkB"/>
</dbReference>
<feature type="transmembrane region" description="Helical" evidence="7">
    <location>
        <begin position="130"/>
        <end position="149"/>
    </location>
</feature>
<keyword evidence="3 7" id="KW-0812">Transmembrane</keyword>
<evidence type="ECO:0000256" key="7">
    <source>
        <dbReference type="SAM" id="Phobius"/>
    </source>
</evidence>
<dbReference type="GeneID" id="56027282"/>
<sequence>MIPDRRRVVSVARAVVHEIRTENVTFLAGSIAYHAFVSLLPLLLLVVLVLSSAGNGGLQSAFESLVRGALTQNAGSELLSELERAGQSRGLSVAGLGVLVWGSLRIFRGLDTAFSDIYETEAENTFLDQLGDALLLLLVFGVGVVLAAFLRQYVPSGGDGLLWPIVSRILLVLALVVALFPMYYVFPDTDVGVVEVLPGTAFAAVGLTVFESLFQVYAQWGGTQQDPSVVAAILVFLTWLYFSGLVILVGASVNAVLSNRSADVAIDPVVGGAGREPERPTSDEVVRAITELESMLADPGALTVTVGDRSVTFPPPQRLSTDTEPSVLDAHDVGVELRWAVDSTATGLGGDEVAKPDVDRTVERDDDGDGGGD</sequence>
<evidence type="ECO:0000313" key="8">
    <source>
        <dbReference type="EMBL" id="QLG26121.1"/>
    </source>
</evidence>
<evidence type="ECO:0000256" key="2">
    <source>
        <dbReference type="ARBA" id="ARBA00022475"/>
    </source>
</evidence>
<feature type="region of interest" description="Disordered" evidence="6">
    <location>
        <begin position="345"/>
        <end position="373"/>
    </location>
</feature>
<evidence type="ECO:0000256" key="3">
    <source>
        <dbReference type="ARBA" id="ARBA00022692"/>
    </source>
</evidence>
<feature type="transmembrane region" description="Helical" evidence="7">
    <location>
        <begin position="196"/>
        <end position="217"/>
    </location>
</feature>
<feature type="compositionally biased region" description="Acidic residues" evidence="6">
    <location>
        <begin position="364"/>
        <end position="373"/>
    </location>
</feature>
<evidence type="ECO:0000256" key="6">
    <source>
        <dbReference type="SAM" id="MobiDB-lite"/>
    </source>
</evidence>
<organism evidence="8 9">
    <name type="scientific">Halorarum halophilum</name>
    <dbReference type="NCBI Taxonomy" id="2743090"/>
    <lineage>
        <taxon>Archaea</taxon>
        <taxon>Methanobacteriati</taxon>
        <taxon>Methanobacteriota</taxon>
        <taxon>Stenosarchaea group</taxon>
        <taxon>Halobacteria</taxon>
        <taxon>Halobacteriales</taxon>
        <taxon>Haloferacaceae</taxon>
        <taxon>Halorarum</taxon>
    </lineage>
</organism>
<comment type="subcellular location">
    <subcellularLocation>
        <location evidence="1">Cell membrane</location>
        <topology evidence="1">Multi-pass membrane protein</topology>
    </subcellularLocation>
</comment>
<dbReference type="RefSeq" id="WP_179167696.1">
    <property type="nucleotide sequence ID" value="NZ_CP058529.1"/>
</dbReference>
<dbReference type="GO" id="GO:0005886">
    <property type="term" value="C:plasma membrane"/>
    <property type="evidence" value="ECO:0007669"/>
    <property type="project" value="UniProtKB-SubCell"/>
</dbReference>
<dbReference type="NCBIfam" id="TIGR00765">
    <property type="entry name" value="yihY_not_rbn"/>
    <property type="match status" value="1"/>
</dbReference>
<evidence type="ECO:0000313" key="9">
    <source>
        <dbReference type="Proteomes" id="UP000509750"/>
    </source>
</evidence>
<dbReference type="Pfam" id="PF03631">
    <property type="entry name" value="Virul_fac_BrkB"/>
    <property type="match status" value="1"/>
</dbReference>
<evidence type="ECO:0000256" key="5">
    <source>
        <dbReference type="ARBA" id="ARBA00023136"/>
    </source>
</evidence>
<accession>A0A7D5JZR6</accession>
<reference evidence="8 9" key="1">
    <citation type="submission" date="2020-07" db="EMBL/GenBank/DDBJ databases">
        <title>Gai3-2, isolated from salt lake.</title>
        <authorList>
            <person name="Cui H."/>
            <person name="Shi X."/>
        </authorList>
    </citation>
    <scope>NUCLEOTIDE SEQUENCE [LARGE SCALE GENOMIC DNA]</scope>
    <source>
        <strain evidence="8 9">Gai3-2</strain>
    </source>
</reference>
<dbReference type="EMBL" id="CP058529">
    <property type="protein sequence ID" value="QLG26121.1"/>
    <property type="molecule type" value="Genomic_DNA"/>
</dbReference>
<name>A0A7D5JZR6_9EURY</name>
<proteinExistence type="predicted"/>
<protein>
    <submittedName>
        <fullName evidence="8">YihY/virulence factor BrkB family protein</fullName>
    </submittedName>
</protein>
<dbReference type="Proteomes" id="UP000509750">
    <property type="component" value="Chromosome"/>
</dbReference>
<dbReference type="OrthoDB" id="204872at2157"/>
<evidence type="ECO:0000256" key="4">
    <source>
        <dbReference type="ARBA" id="ARBA00022989"/>
    </source>
</evidence>
<feature type="transmembrane region" description="Helical" evidence="7">
    <location>
        <begin position="229"/>
        <end position="251"/>
    </location>
</feature>
<keyword evidence="9" id="KW-1185">Reference proteome</keyword>
<gene>
    <name evidence="8" type="ORF">HUG10_00575</name>
</gene>
<keyword evidence="4 7" id="KW-1133">Transmembrane helix</keyword>
<dbReference type="PANTHER" id="PTHR30213">
    <property type="entry name" value="INNER MEMBRANE PROTEIN YHJD"/>
    <property type="match status" value="1"/>
</dbReference>